<reference evidence="1 2" key="1">
    <citation type="submission" date="2018-09" db="EMBL/GenBank/DDBJ databases">
        <title>Genomic Encyclopedia of Type Strains, Phase III (KMG-III): the genomes of soil and plant-associated and newly described type strains.</title>
        <authorList>
            <person name="Whitman W."/>
        </authorList>
    </citation>
    <scope>NUCLEOTIDE SEQUENCE [LARGE SCALE GENOMIC DNA]</scope>
    <source>
        <strain evidence="1 2">CECT 7938</strain>
    </source>
</reference>
<dbReference type="OrthoDB" id="9820400at2"/>
<gene>
    <name evidence="1" type="ORF">DFQ12_0873</name>
</gene>
<proteinExistence type="predicted"/>
<evidence type="ECO:0000313" key="2">
    <source>
        <dbReference type="Proteomes" id="UP000286246"/>
    </source>
</evidence>
<dbReference type="EMBL" id="RAPY01000001">
    <property type="protein sequence ID" value="RKE56021.1"/>
    <property type="molecule type" value="Genomic_DNA"/>
</dbReference>
<sequence>MKNYANSIAYEKYLEQYNYIFEKTYFIKQAIHSLTENIKLIIDNYNHSYDITHNYGKSISCQNITLQDKSGNEIFTARYAFGKLFHQYIKHSNNNEYFIVGNDLMEFSIFNITKSEEYKFVSECRIDEESDEDCDNEFWYIKEWIYNPINNLIAINGQDLMNCATITVGDFTNPEMLPLTFKNLHKVLADQYGDGTCNAIRWTDRNCLELEVCEENTRTISLTEQEIVSILGTK</sequence>
<dbReference type="AlphaFoldDB" id="A0A420BH08"/>
<keyword evidence="2" id="KW-1185">Reference proteome</keyword>
<dbReference type="Proteomes" id="UP000286246">
    <property type="component" value="Unassembled WGS sequence"/>
</dbReference>
<protein>
    <submittedName>
        <fullName evidence="1">Uncharacterized protein</fullName>
    </submittedName>
</protein>
<comment type="caution">
    <text evidence="1">The sequence shown here is derived from an EMBL/GenBank/DDBJ whole genome shotgun (WGS) entry which is preliminary data.</text>
</comment>
<organism evidence="1 2">
    <name type="scientific">Sphingobacterium detergens</name>
    <dbReference type="NCBI Taxonomy" id="1145106"/>
    <lineage>
        <taxon>Bacteria</taxon>
        <taxon>Pseudomonadati</taxon>
        <taxon>Bacteroidota</taxon>
        <taxon>Sphingobacteriia</taxon>
        <taxon>Sphingobacteriales</taxon>
        <taxon>Sphingobacteriaceae</taxon>
        <taxon>Sphingobacterium</taxon>
    </lineage>
</organism>
<accession>A0A420BH08</accession>
<dbReference type="RefSeq" id="WP_120257741.1">
    <property type="nucleotide sequence ID" value="NZ_RAPY01000001.1"/>
</dbReference>
<evidence type="ECO:0000313" key="1">
    <source>
        <dbReference type="EMBL" id="RKE56021.1"/>
    </source>
</evidence>
<name>A0A420BH08_SPHD1</name>